<proteinExistence type="predicted"/>
<keyword evidence="3" id="KW-1185">Reference proteome</keyword>
<evidence type="ECO:0000313" key="3">
    <source>
        <dbReference type="Proteomes" id="UP000053660"/>
    </source>
</evidence>
<feature type="signal peptide" evidence="1">
    <location>
        <begin position="1"/>
        <end position="15"/>
    </location>
</feature>
<feature type="chain" id="PRO_5012226860" evidence="1">
    <location>
        <begin position="16"/>
        <end position="128"/>
    </location>
</feature>
<organism evidence="2 3">
    <name type="scientific">Oesophagostomum dentatum</name>
    <name type="common">Nodular worm</name>
    <dbReference type="NCBI Taxonomy" id="61180"/>
    <lineage>
        <taxon>Eukaryota</taxon>
        <taxon>Metazoa</taxon>
        <taxon>Ecdysozoa</taxon>
        <taxon>Nematoda</taxon>
        <taxon>Chromadorea</taxon>
        <taxon>Rhabditida</taxon>
        <taxon>Rhabditina</taxon>
        <taxon>Rhabditomorpha</taxon>
        <taxon>Strongyloidea</taxon>
        <taxon>Strongylidae</taxon>
        <taxon>Oesophagostomum</taxon>
    </lineage>
</organism>
<dbReference type="Proteomes" id="UP000053660">
    <property type="component" value="Unassembled WGS sequence"/>
</dbReference>
<reference evidence="2 3" key="1">
    <citation type="submission" date="2014-03" db="EMBL/GenBank/DDBJ databases">
        <title>Draft genome of the hookworm Oesophagostomum dentatum.</title>
        <authorList>
            <person name="Mitreva M."/>
        </authorList>
    </citation>
    <scope>NUCLEOTIDE SEQUENCE [LARGE SCALE GENOMIC DNA]</scope>
    <source>
        <strain evidence="2 3">OD-Hann</strain>
    </source>
</reference>
<dbReference type="AlphaFoldDB" id="A0A0B1TAQ1"/>
<evidence type="ECO:0000313" key="2">
    <source>
        <dbReference type="EMBL" id="KHJ93186.1"/>
    </source>
</evidence>
<evidence type="ECO:0000256" key="1">
    <source>
        <dbReference type="SAM" id="SignalP"/>
    </source>
</evidence>
<keyword evidence="1" id="KW-0732">Signal</keyword>
<protein>
    <submittedName>
        <fullName evidence="2">Uncharacterized protein</fullName>
    </submittedName>
</protein>
<dbReference type="EMBL" id="KN550901">
    <property type="protein sequence ID" value="KHJ93186.1"/>
    <property type="molecule type" value="Genomic_DNA"/>
</dbReference>
<gene>
    <name evidence="2" type="ORF">OESDEN_06908</name>
</gene>
<name>A0A0B1TAQ1_OESDE</name>
<sequence>MLVFVLLLLLLIAQGTPVLHNTQPSQDQLQIIVDTSWVYDPSRVREDQQKLRRELIADESFRYILNDTSVAEYALDENRYFRNTYLGYNRNDCDYLLHLFREAEGDLYWRYPFLRAYRVKCGTKRLFD</sequence>
<accession>A0A0B1TAQ1</accession>